<evidence type="ECO:0000256" key="4">
    <source>
        <dbReference type="PROSITE-ProRule" id="PRU00335"/>
    </source>
</evidence>
<dbReference type="PROSITE" id="PS50977">
    <property type="entry name" value="HTH_TETR_2"/>
    <property type="match status" value="1"/>
</dbReference>
<dbReference type="SUPFAM" id="SSF46689">
    <property type="entry name" value="Homeodomain-like"/>
    <property type="match status" value="1"/>
</dbReference>
<dbReference type="Gene3D" id="1.10.10.60">
    <property type="entry name" value="Homeodomain-like"/>
    <property type="match status" value="1"/>
</dbReference>
<dbReference type="InterPro" id="IPR009057">
    <property type="entry name" value="Homeodomain-like_sf"/>
</dbReference>
<protein>
    <submittedName>
        <fullName evidence="6">TetR/AcrR family transcriptional regulator</fullName>
    </submittedName>
</protein>
<dbReference type="PANTHER" id="PTHR47506:SF10">
    <property type="entry name" value="TRANSCRIPTIONAL REGULATORY PROTEIN"/>
    <property type="match status" value="1"/>
</dbReference>
<evidence type="ECO:0000256" key="1">
    <source>
        <dbReference type="ARBA" id="ARBA00023015"/>
    </source>
</evidence>
<gene>
    <name evidence="6" type="ORF">GCM10009765_59620</name>
</gene>
<reference evidence="6 7" key="1">
    <citation type="journal article" date="2019" name="Int. J. Syst. Evol. Microbiol.">
        <title>The Global Catalogue of Microorganisms (GCM) 10K type strain sequencing project: providing services to taxonomists for standard genome sequencing and annotation.</title>
        <authorList>
            <consortium name="The Broad Institute Genomics Platform"/>
            <consortium name="The Broad Institute Genome Sequencing Center for Infectious Disease"/>
            <person name="Wu L."/>
            <person name="Ma J."/>
        </authorList>
    </citation>
    <scope>NUCLEOTIDE SEQUENCE [LARGE SCALE GENOMIC DNA]</scope>
    <source>
        <strain evidence="6 7">JCM 14718</strain>
    </source>
</reference>
<dbReference type="Gene3D" id="1.10.357.10">
    <property type="entry name" value="Tetracycline Repressor, domain 2"/>
    <property type="match status" value="1"/>
</dbReference>
<evidence type="ECO:0000256" key="3">
    <source>
        <dbReference type="ARBA" id="ARBA00023163"/>
    </source>
</evidence>
<evidence type="ECO:0000313" key="6">
    <source>
        <dbReference type="EMBL" id="GAA1702230.1"/>
    </source>
</evidence>
<evidence type="ECO:0000256" key="2">
    <source>
        <dbReference type="ARBA" id="ARBA00023125"/>
    </source>
</evidence>
<accession>A0ABN2IC50</accession>
<dbReference type="Pfam" id="PF00440">
    <property type="entry name" value="TetR_N"/>
    <property type="match status" value="1"/>
</dbReference>
<feature type="domain" description="HTH tetR-type" evidence="5">
    <location>
        <begin position="1"/>
        <end position="50"/>
    </location>
</feature>
<dbReference type="InterPro" id="IPR011075">
    <property type="entry name" value="TetR_C"/>
</dbReference>
<evidence type="ECO:0000259" key="5">
    <source>
        <dbReference type="PROSITE" id="PS50977"/>
    </source>
</evidence>
<keyword evidence="7" id="KW-1185">Reference proteome</keyword>
<dbReference type="SUPFAM" id="SSF48498">
    <property type="entry name" value="Tetracyclin repressor-like, C-terminal domain"/>
    <property type="match status" value="1"/>
</dbReference>
<organism evidence="6 7">
    <name type="scientific">Fodinicola feengrottensis</name>
    <dbReference type="NCBI Taxonomy" id="435914"/>
    <lineage>
        <taxon>Bacteria</taxon>
        <taxon>Bacillati</taxon>
        <taxon>Actinomycetota</taxon>
        <taxon>Actinomycetes</taxon>
        <taxon>Mycobacteriales</taxon>
        <taxon>Fodinicola</taxon>
    </lineage>
</organism>
<comment type="caution">
    <text evidence="6">The sequence shown here is derived from an EMBL/GenBank/DDBJ whole genome shotgun (WGS) entry which is preliminary data.</text>
</comment>
<dbReference type="EMBL" id="BAAANY010000025">
    <property type="protein sequence ID" value="GAA1702230.1"/>
    <property type="molecule type" value="Genomic_DNA"/>
</dbReference>
<dbReference type="Proteomes" id="UP001500618">
    <property type="component" value="Unassembled WGS sequence"/>
</dbReference>
<proteinExistence type="predicted"/>
<keyword evidence="3" id="KW-0804">Transcription</keyword>
<sequence length="174" mass="19440">MAEFYTHGYHATAMSDLLRVTKLHKGSLYGAFGDKHQLFLTILQRYAQQRTTAAATDLRAPKPPILGIGHYLQRISRNAAGQRGCLLANTALELLPGNEEVAQIVDHTQREIQRELAGALDRARIQGLLSVPQNNTVVARYLFTVVEGLWELGRTTADERPLLEVVEMTMYGLR</sequence>
<dbReference type="InterPro" id="IPR036271">
    <property type="entry name" value="Tet_transcr_reg_TetR-rel_C_sf"/>
</dbReference>
<name>A0ABN2IC50_9ACTN</name>
<dbReference type="Pfam" id="PF16925">
    <property type="entry name" value="TetR_C_13"/>
    <property type="match status" value="1"/>
</dbReference>
<feature type="DNA-binding region" description="H-T-H motif" evidence="4">
    <location>
        <begin position="13"/>
        <end position="32"/>
    </location>
</feature>
<dbReference type="InterPro" id="IPR001647">
    <property type="entry name" value="HTH_TetR"/>
</dbReference>
<evidence type="ECO:0000313" key="7">
    <source>
        <dbReference type="Proteomes" id="UP001500618"/>
    </source>
</evidence>
<dbReference type="PANTHER" id="PTHR47506">
    <property type="entry name" value="TRANSCRIPTIONAL REGULATORY PROTEIN"/>
    <property type="match status" value="1"/>
</dbReference>
<keyword evidence="1" id="KW-0805">Transcription regulation</keyword>
<keyword evidence="2 4" id="KW-0238">DNA-binding</keyword>